<dbReference type="EMBL" id="JAVRRA010002549">
    <property type="protein sequence ID" value="KAK5277574.1"/>
    <property type="molecule type" value="Genomic_DNA"/>
</dbReference>
<dbReference type="Proteomes" id="UP001357485">
    <property type="component" value="Unassembled WGS sequence"/>
</dbReference>
<protein>
    <recommendedName>
        <fullName evidence="3">Nitronate monooxygenase domain-containing protein</fullName>
    </recommendedName>
</protein>
<feature type="non-terminal residue" evidence="1">
    <location>
        <position position="83"/>
    </location>
</feature>
<sequence length="83" mass="9192">MNEYIKGWEDRPQDIKSLTDQGIVPLAKDMDDGVDVDIPFLMGQVAGVIDTIKPAKKIMDEMVTEAVEMLKLGQTYIGGHQKA</sequence>
<dbReference type="InterPro" id="IPR013785">
    <property type="entry name" value="Aldolase_TIM"/>
</dbReference>
<name>A0ABR0M2N8_9PEZI</name>
<gene>
    <name evidence="1" type="ORF">LTR16_009619</name>
</gene>
<dbReference type="Gene3D" id="3.20.20.70">
    <property type="entry name" value="Aldolase class I"/>
    <property type="match status" value="1"/>
</dbReference>
<comment type="caution">
    <text evidence="1">The sequence shown here is derived from an EMBL/GenBank/DDBJ whole genome shotgun (WGS) entry which is preliminary data.</text>
</comment>
<reference evidence="1 2" key="1">
    <citation type="submission" date="2023-08" db="EMBL/GenBank/DDBJ databases">
        <title>Black Yeasts Isolated from many extreme environments.</title>
        <authorList>
            <person name="Coleine C."/>
            <person name="Stajich J.E."/>
            <person name="Selbmann L."/>
        </authorList>
    </citation>
    <scope>NUCLEOTIDE SEQUENCE [LARGE SCALE GENOMIC DNA]</scope>
    <source>
        <strain evidence="1 2">CCFEE 536</strain>
    </source>
</reference>
<organism evidence="1 2">
    <name type="scientific">Cryomyces antarcticus</name>
    <dbReference type="NCBI Taxonomy" id="329879"/>
    <lineage>
        <taxon>Eukaryota</taxon>
        <taxon>Fungi</taxon>
        <taxon>Dikarya</taxon>
        <taxon>Ascomycota</taxon>
        <taxon>Pezizomycotina</taxon>
        <taxon>Dothideomycetes</taxon>
        <taxon>Dothideomycetes incertae sedis</taxon>
        <taxon>Cryomyces</taxon>
    </lineage>
</organism>
<proteinExistence type="predicted"/>
<keyword evidence="2" id="KW-1185">Reference proteome</keyword>
<accession>A0ABR0M2N8</accession>
<evidence type="ECO:0000313" key="2">
    <source>
        <dbReference type="Proteomes" id="UP001357485"/>
    </source>
</evidence>
<evidence type="ECO:0000313" key="1">
    <source>
        <dbReference type="EMBL" id="KAK5277574.1"/>
    </source>
</evidence>
<evidence type="ECO:0008006" key="3">
    <source>
        <dbReference type="Google" id="ProtNLM"/>
    </source>
</evidence>